<feature type="transmembrane region" description="Helical" evidence="13">
    <location>
        <begin position="510"/>
        <end position="537"/>
    </location>
</feature>
<evidence type="ECO:0000256" key="8">
    <source>
        <dbReference type="ARBA" id="ARBA00022824"/>
    </source>
</evidence>
<comment type="subcellular location">
    <subcellularLocation>
        <location evidence="1">Endoplasmic reticulum membrane</location>
        <topology evidence="1">Single-pass membrane protein</topology>
    </subcellularLocation>
</comment>
<accession>A0A8C5NFH2</accession>
<dbReference type="Pfam" id="PF00201">
    <property type="entry name" value="UDPGT"/>
    <property type="match status" value="1"/>
</dbReference>
<dbReference type="CDD" id="cd03784">
    <property type="entry name" value="GT1_Gtf-like"/>
    <property type="match status" value="1"/>
</dbReference>
<reference evidence="14" key="1">
    <citation type="submission" date="2020-06" db="EMBL/GenBank/DDBJ databases">
        <authorList>
            <consortium name="Wellcome Sanger Institute Data Sharing"/>
        </authorList>
    </citation>
    <scope>NUCLEOTIDE SEQUENCE [LARGE SCALE GENOMIC DNA]</scope>
</reference>
<dbReference type="InterPro" id="IPR002213">
    <property type="entry name" value="UDP_glucos_trans"/>
</dbReference>
<comment type="similarity">
    <text evidence="2 12">Belongs to the UDP-glycosyltransferase family.</text>
</comment>
<dbReference type="Proteomes" id="UP000694680">
    <property type="component" value="Chromosome 17"/>
</dbReference>
<evidence type="ECO:0000256" key="6">
    <source>
        <dbReference type="ARBA" id="ARBA00022692"/>
    </source>
</evidence>
<keyword evidence="5 12" id="KW-0808">Transferase</keyword>
<keyword evidence="8" id="KW-0256">Endoplasmic reticulum</keyword>
<keyword evidence="6 13" id="KW-0812">Transmembrane</keyword>
<keyword evidence="15" id="KW-1185">Reference proteome</keyword>
<keyword evidence="11" id="KW-0325">Glycoprotein</keyword>
<evidence type="ECO:0000256" key="9">
    <source>
        <dbReference type="ARBA" id="ARBA00022989"/>
    </source>
</evidence>
<dbReference type="PROSITE" id="PS00375">
    <property type="entry name" value="UDPGT"/>
    <property type="match status" value="1"/>
</dbReference>
<evidence type="ECO:0000256" key="3">
    <source>
        <dbReference type="ARBA" id="ARBA00012544"/>
    </source>
</evidence>
<evidence type="ECO:0000256" key="10">
    <source>
        <dbReference type="ARBA" id="ARBA00023136"/>
    </source>
</evidence>
<reference evidence="14" key="3">
    <citation type="submission" date="2025-09" db="UniProtKB">
        <authorList>
            <consortium name="Ensembl"/>
        </authorList>
    </citation>
    <scope>IDENTIFICATION</scope>
</reference>
<dbReference type="InterPro" id="IPR050271">
    <property type="entry name" value="UDP-glycosyltransferase"/>
</dbReference>
<keyword evidence="4 12" id="KW-0328">Glycosyltransferase</keyword>
<sequence>LAPPSGSVDHVCLCTVVVVLIMLSVAFSAAHVNGGSATGSQRQEAGGLENPSAFTGNLLVVPMDGSHWIGVKAIAQEMGRRGHRVTVVIPEISIRMGPGKHYHTITYPVPFDQAYVDSVMSNHKGLMESPPPPFLERIKRQFTQIQLIAGLIHTTAESLLLNSSIISQLGQQNFDAVLTDPMVPTGSLIARKLGLPTINLLRGIPCSLDYKAAGCPSPPSFVPCFFTRYTDRMSFSQRVVNTLVALLEPLLCRLFYWRFDQMAHQFLEEEVGIAEVLSESSVWLMRVDFTFEFPRPIMPNMVLVGGINCKIRNPLPEDLESWVSGEDGFVVFTLGTALSEFPEELASVYIEAFRRIPQKVIWRYTGPQPANLPENVKLMSWVPQNDLLAHPGARAFITHAGSHGLFEGLCHAVPMVMIPFGGDQPDNAHKMSTRGAGVVLDMSSVTTEGVLEALNQVINDTRYKENIERLSALHKDRPVDPLSLSVYWTEYVMQHKGAKHLRVTVHNLNFIQYFCLDVLALLFTAVIIFVILVFKCFKICFRKLSRKPKEE</sequence>
<evidence type="ECO:0000313" key="15">
    <source>
        <dbReference type="Proteomes" id="UP000694680"/>
    </source>
</evidence>
<reference evidence="14" key="2">
    <citation type="submission" date="2025-08" db="UniProtKB">
        <authorList>
            <consortium name="Ensembl"/>
        </authorList>
    </citation>
    <scope>IDENTIFICATION</scope>
</reference>
<evidence type="ECO:0000256" key="1">
    <source>
        <dbReference type="ARBA" id="ARBA00004389"/>
    </source>
</evidence>
<dbReference type="GO" id="GO:0005789">
    <property type="term" value="C:endoplasmic reticulum membrane"/>
    <property type="evidence" value="ECO:0007669"/>
    <property type="project" value="UniProtKB-SubCell"/>
</dbReference>
<evidence type="ECO:0000313" key="14">
    <source>
        <dbReference type="Ensembl" id="ENSGWIP00000051324.1"/>
    </source>
</evidence>
<dbReference type="SUPFAM" id="SSF53756">
    <property type="entry name" value="UDP-Glycosyltransferase/glycogen phosphorylase"/>
    <property type="match status" value="1"/>
</dbReference>
<dbReference type="Gene3D" id="3.40.50.2000">
    <property type="entry name" value="Glycogen Phosphorylase B"/>
    <property type="match status" value="2"/>
</dbReference>
<evidence type="ECO:0000256" key="12">
    <source>
        <dbReference type="RuleBase" id="RU003718"/>
    </source>
</evidence>
<dbReference type="GO" id="GO:0015020">
    <property type="term" value="F:glucuronosyltransferase activity"/>
    <property type="evidence" value="ECO:0007669"/>
    <property type="project" value="UniProtKB-EC"/>
</dbReference>
<keyword evidence="9 13" id="KW-1133">Transmembrane helix</keyword>
<name>A0A8C5NFH2_GOUWI</name>
<evidence type="ECO:0000256" key="2">
    <source>
        <dbReference type="ARBA" id="ARBA00009995"/>
    </source>
</evidence>
<keyword evidence="10 13" id="KW-0472">Membrane</keyword>
<evidence type="ECO:0000256" key="13">
    <source>
        <dbReference type="SAM" id="Phobius"/>
    </source>
</evidence>
<dbReference type="EC" id="2.4.1.17" evidence="3"/>
<dbReference type="PANTHER" id="PTHR48043:SF161">
    <property type="entry name" value="UDP GLUCURONOSYLTRANSFERASE FAMILY 1 MEMBER A1"/>
    <property type="match status" value="1"/>
</dbReference>
<dbReference type="FunFam" id="3.40.50.2000:FF:000066">
    <property type="entry name" value="UDP-glucuronosyltransferase 1-1"/>
    <property type="match status" value="1"/>
</dbReference>
<feature type="transmembrane region" description="Helical" evidence="13">
    <location>
        <begin position="12"/>
        <end position="32"/>
    </location>
</feature>
<gene>
    <name evidence="14" type="primary">LOC114479229</name>
</gene>
<dbReference type="FunFam" id="3.40.50.2000:FF:000021">
    <property type="entry name" value="UDP-glucuronosyltransferase"/>
    <property type="match status" value="1"/>
</dbReference>
<evidence type="ECO:0000256" key="5">
    <source>
        <dbReference type="ARBA" id="ARBA00022679"/>
    </source>
</evidence>
<keyword evidence="7" id="KW-0732">Signal</keyword>
<proteinExistence type="inferred from homology"/>
<protein>
    <recommendedName>
        <fullName evidence="3">glucuronosyltransferase</fullName>
        <ecNumber evidence="3">2.4.1.17</ecNumber>
    </recommendedName>
</protein>
<dbReference type="Ensembl" id="ENSGWIT00000055408.1">
    <property type="protein sequence ID" value="ENSGWIP00000051324.1"/>
    <property type="gene ID" value="ENSGWIG00000024880.1"/>
</dbReference>
<dbReference type="AlphaFoldDB" id="A0A8C5NFH2"/>
<evidence type="ECO:0000256" key="4">
    <source>
        <dbReference type="ARBA" id="ARBA00022676"/>
    </source>
</evidence>
<organism evidence="14 15">
    <name type="scientific">Gouania willdenowi</name>
    <name type="common">Blunt-snouted clingfish</name>
    <name type="synonym">Lepadogaster willdenowi</name>
    <dbReference type="NCBI Taxonomy" id="441366"/>
    <lineage>
        <taxon>Eukaryota</taxon>
        <taxon>Metazoa</taxon>
        <taxon>Chordata</taxon>
        <taxon>Craniata</taxon>
        <taxon>Vertebrata</taxon>
        <taxon>Euteleostomi</taxon>
        <taxon>Actinopterygii</taxon>
        <taxon>Neopterygii</taxon>
        <taxon>Teleostei</taxon>
        <taxon>Neoteleostei</taxon>
        <taxon>Acanthomorphata</taxon>
        <taxon>Ovalentaria</taxon>
        <taxon>Blenniimorphae</taxon>
        <taxon>Blenniiformes</taxon>
        <taxon>Gobiesocoidei</taxon>
        <taxon>Gobiesocidae</taxon>
        <taxon>Gobiesocinae</taxon>
        <taxon>Gouania</taxon>
    </lineage>
</organism>
<dbReference type="InterPro" id="IPR035595">
    <property type="entry name" value="UDP_glycos_trans_CS"/>
</dbReference>
<dbReference type="PANTHER" id="PTHR48043">
    <property type="entry name" value="EG:EG0003.4 PROTEIN-RELATED"/>
    <property type="match status" value="1"/>
</dbReference>
<evidence type="ECO:0000256" key="7">
    <source>
        <dbReference type="ARBA" id="ARBA00022729"/>
    </source>
</evidence>
<evidence type="ECO:0000256" key="11">
    <source>
        <dbReference type="ARBA" id="ARBA00023180"/>
    </source>
</evidence>